<evidence type="ECO:0000313" key="2">
    <source>
        <dbReference type="Proteomes" id="UP000598996"/>
    </source>
</evidence>
<reference evidence="1 2" key="1">
    <citation type="submission" date="2021-01" db="EMBL/GenBank/DDBJ databases">
        <title>Actinoplanes sp. nov. LDG1-01 isolated from lichen.</title>
        <authorList>
            <person name="Saeng-In P."/>
            <person name="Phongsopitanun W."/>
            <person name="Kanchanasin P."/>
            <person name="Yuki M."/>
            <person name="Kudo T."/>
            <person name="Ohkuma M."/>
            <person name="Tanasupawat S."/>
        </authorList>
    </citation>
    <scope>NUCLEOTIDE SEQUENCE [LARGE SCALE GENOMIC DNA]</scope>
    <source>
        <strain evidence="1 2">LDG1-01</strain>
    </source>
</reference>
<evidence type="ECO:0008006" key="3">
    <source>
        <dbReference type="Google" id="ProtNLM"/>
    </source>
</evidence>
<sequence>MPHLTVYARENDLARREAELIGGLIEAVVDVYGEWAREIAVVMLIGVPDNRWGAATRAPRVQFGIKEAAFEQPDMVGRLAAGVTDALVTQFGEQTRAATEIEFVGTRDERTATGGVLNGRVGT</sequence>
<name>A0ABS1VT40_9ACTN</name>
<organism evidence="1 2">
    <name type="scientific">Paractinoplanes lichenicola</name>
    <dbReference type="NCBI Taxonomy" id="2802976"/>
    <lineage>
        <taxon>Bacteria</taxon>
        <taxon>Bacillati</taxon>
        <taxon>Actinomycetota</taxon>
        <taxon>Actinomycetes</taxon>
        <taxon>Micromonosporales</taxon>
        <taxon>Micromonosporaceae</taxon>
        <taxon>Paractinoplanes</taxon>
    </lineage>
</organism>
<dbReference type="EMBL" id="JAENHO010000007">
    <property type="protein sequence ID" value="MBL7257631.1"/>
    <property type="molecule type" value="Genomic_DNA"/>
</dbReference>
<keyword evidence="2" id="KW-1185">Reference proteome</keyword>
<evidence type="ECO:0000313" key="1">
    <source>
        <dbReference type="EMBL" id="MBL7257631.1"/>
    </source>
</evidence>
<accession>A0ABS1VT40</accession>
<gene>
    <name evidence="1" type="ORF">JKJ07_25340</name>
</gene>
<comment type="caution">
    <text evidence="1">The sequence shown here is derived from an EMBL/GenBank/DDBJ whole genome shotgun (WGS) entry which is preliminary data.</text>
</comment>
<protein>
    <recommendedName>
        <fullName evidence="3">4-oxalocrotonate tautomerase</fullName>
    </recommendedName>
</protein>
<dbReference type="Proteomes" id="UP000598996">
    <property type="component" value="Unassembled WGS sequence"/>
</dbReference>
<proteinExistence type="predicted"/>